<dbReference type="EMBL" id="BMFF01000010">
    <property type="protein sequence ID" value="GGD12337.1"/>
    <property type="molecule type" value="Genomic_DNA"/>
</dbReference>
<sequence length="257" mass="27189">MDIWHVALIIAGGFAGGVMNALAGGGTFFSFPALLAAGIAPVSANATNAVALWPASLSTAWALRRELRILPLHSYLLPLAGAALIGGLGGGLLLLLTSDQLFYRLIPWLLLLATLLFTFSKSLARLVASQRTREESPHLGPVGFLSQLLVSLYGGFFGAGMGIMMIASLAIAGRTQVVEINAIKSLLSSVIYSIATLTFIVAGAVHWPALLIMLTGTIAGGYCGGRLARRLPDAWLRALVILIGWSLSLFYFYKVYG</sequence>
<gene>
    <name evidence="9" type="ORF">GCM10007418_34120</name>
</gene>
<evidence type="ECO:0000256" key="5">
    <source>
        <dbReference type="ARBA" id="ARBA00022692"/>
    </source>
</evidence>
<evidence type="ECO:0000313" key="10">
    <source>
        <dbReference type="Proteomes" id="UP000638188"/>
    </source>
</evidence>
<dbReference type="InterPro" id="IPR002781">
    <property type="entry name" value="TM_pro_TauE-like"/>
</dbReference>
<feature type="transmembrane region" description="Helical" evidence="8">
    <location>
        <begin position="191"/>
        <end position="214"/>
    </location>
</feature>
<keyword evidence="4 8" id="KW-1003">Cell membrane</keyword>
<evidence type="ECO:0000313" key="9">
    <source>
        <dbReference type="EMBL" id="GGD12337.1"/>
    </source>
</evidence>
<reference evidence="10" key="1">
    <citation type="journal article" date="2019" name="Int. J. Syst. Evol. Microbiol.">
        <title>The Global Catalogue of Microorganisms (GCM) 10K type strain sequencing project: providing services to taxonomists for standard genome sequencing and annotation.</title>
        <authorList>
            <consortium name="The Broad Institute Genomics Platform"/>
            <consortium name="The Broad Institute Genome Sequencing Center for Infectious Disease"/>
            <person name="Wu L."/>
            <person name="Ma J."/>
        </authorList>
    </citation>
    <scope>NUCLEOTIDE SEQUENCE [LARGE SCALE GENOMIC DNA]</scope>
    <source>
        <strain evidence="10">CGMCC 1.12482</strain>
    </source>
</reference>
<dbReference type="Pfam" id="PF01925">
    <property type="entry name" value="TauE"/>
    <property type="match status" value="1"/>
</dbReference>
<keyword evidence="3" id="KW-0813">Transport</keyword>
<feature type="transmembrane region" description="Helical" evidence="8">
    <location>
        <begin position="75"/>
        <end position="96"/>
    </location>
</feature>
<feature type="transmembrane region" description="Helical" evidence="8">
    <location>
        <begin position="108"/>
        <end position="128"/>
    </location>
</feature>
<keyword evidence="5 8" id="KW-0812">Transmembrane</keyword>
<dbReference type="InterPro" id="IPR052017">
    <property type="entry name" value="TSUP"/>
</dbReference>
<name>A0ABQ1Q3T7_9GAMM</name>
<dbReference type="PANTHER" id="PTHR30269:SF0">
    <property type="entry name" value="MEMBRANE TRANSPORTER PROTEIN YFCA-RELATED"/>
    <property type="match status" value="1"/>
</dbReference>
<evidence type="ECO:0000256" key="4">
    <source>
        <dbReference type="ARBA" id="ARBA00022475"/>
    </source>
</evidence>
<dbReference type="PANTHER" id="PTHR30269">
    <property type="entry name" value="TRANSMEMBRANE PROTEIN YFCA"/>
    <property type="match status" value="1"/>
</dbReference>
<evidence type="ECO:0000256" key="7">
    <source>
        <dbReference type="ARBA" id="ARBA00023136"/>
    </source>
</evidence>
<accession>A0ABQ1Q3T7</accession>
<keyword evidence="10" id="KW-1185">Reference proteome</keyword>
<comment type="subcellular location">
    <subcellularLocation>
        <location evidence="1 8">Cell membrane</location>
        <topology evidence="1 8">Multi-pass membrane protein</topology>
    </subcellularLocation>
</comment>
<feature type="transmembrane region" description="Helical" evidence="8">
    <location>
        <begin position="148"/>
        <end position="171"/>
    </location>
</feature>
<evidence type="ECO:0000256" key="8">
    <source>
        <dbReference type="RuleBase" id="RU363041"/>
    </source>
</evidence>
<comment type="caution">
    <text evidence="9">The sequence shown here is derived from an EMBL/GenBank/DDBJ whole genome shotgun (WGS) entry which is preliminary data.</text>
</comment>
<keyword evidence="6 8" id="KW-1133">Transmembrane helix</keyword>
<dbReference type="Proteomes" id="UP000638188">
    <property type="component" value="Unassembled WGS sequence"/>
</dbReference>
<evidence type="ECO:0000256" key="6">
    <source>
        <dbReference type="ARBA" id="ARBA00022989"/>
    </source>
</evidence>
<dbReference type="RefSeq" id="WP_150279337.1">
    <property type="nucleotide sequence ID" value="NZ_BMFF01000010.1"/>
</dbReference>
<evidence type="ECO:0000256" key="1">
    <source>
        <dbReference type="ARBA" id="ARBA00004651"/>
    </source>
</evidence>
<keyword evidence="7 8" id="KW-0472">Membrane</keyword>
<protein>
    <recommendedName>
        <fullName evidence="8">Probable membrane transporter protein</fullName>
    </recommendedName>
</protein>
<evidence type="ECO:0000256" key="3">
    <source>
        <dbReference type="ARBA" id="ARBA00022448"/>
    </source>
</evidence>
<proteinExistence type="inferred from homology"/>
<comment type="similarity">
    <text evidence="2 8">Belongs to the 4-toluene sulfonate uptake permease (TSUP) (TC 2.A.102) family.</text>
</comment>
<feature type="transmembrane region" description="Helical" evidence="8">
    <location>
        <begin position="234"/>
        <end position="253"/>
    </location>
</feature>
<evidence type="ECO:0000256" key="2">
    <source>
        <dbReference type="ARBA" id="ARBA00009142"/>
    </source>
</evidence>
<organism evidence="9 10">
    <name type="scientific">Halopseudomonas salina</name>
    <dbReference type="NCBI Taxonomy" id="1323744"/>
    <lineage>
        <taxon>Bacteria</taxon>
        <taxon>Pseudomonadati</taxon>
        <taxon>Pseudomonadota</taxon>
        <taxon>Gammaproteobacteria</taxon>
        <taxon>Pseudomonadales</taxon>
        <taxon>Pseudomonadaceae</taxon>
        <taxon>Halopseudomonas</taxon>
    </lineage>
</organism>